<evidence type="ECO:0000313" key="2">
    <source>
        <dbReference type="Proteomes" id="UP000054350"/>
    </source>
</evidence>
<accession>A0A0L0T3A1</accession>
<protein>
    <recommendedName>
        <fullName evidence="3">Isopenicillin N synthase-like Fe(2+) 2OG dioxygenase domain-containing protein</fullName>
    </recommendedName>
</protein>
<dbReference type="InterPro" id="IPR027443">
    <property type="entry name" value="IPNS-like_sf"/>
</dbReference>
<organism evidence="1 2">
    <name type="scientific">Allomyces macrogynus (strain ATCC 38327)</name>
    <name type="common">Allomyces javanicus var. macrogynus</name>
    <dbReference type="NCBI Taxonomy" id="578462"/>
    <lineage>
        <taxon>Eukaryota</taxon>
        <taxon>Fungi</taxon>
        <taxon>Fungi incertae sedis</taxon>
        <taxon>Blastocladiomycota</taxon>
        <taxon>Blastocladiomycetes</taxon>
        <taxon>Blastocladiales</taxon>
        <taxon>Blastocladiaceae</taxon>
        <taxon>Allomyces</taxon>
    </lineage>
</organism>
<sequence length="94" mass="10877">MIARYTNRTFHSTLHRVVHAGVNQDRYSIPFFFDMDADVVVRVLPEFMPGGKLANPEVQEVYFPGPIVFEEHLQNMYNSTYGAGKGRSQRRELE</sequence>
<name>A0A0L0T3A1_ALLM3</name>
<reference evidence="2" key="2">
    <citation type="submission" date="2009-11" db="EMBL/GenBank/DDBJ databases">
        <title>The Genome Sequence of Allomyces macrogynus strain ATCC 38327.</title>
        <authorList>
            <consortium name="The Broad Institute Genome Sequencing Platform"/>
            <person name="Russ C."/>
            <person name="Cuomo C."/>
            <person name="Shea T."/>
            <person name="Young S.K."/>
            <person name="Zeng Q."/>
            <person name="Koehrsen M."/>
            <person name="Haas B."/>
            <person name="Borodovsky M."/>
            <person name="Guigo R."/>
            <person name="Alvarado L."/>
            <person name="Berlin A."/>
            <person name="Borenstein D."/>
            <person name="Chen Z."/>
            <person name="Engels R."/>
            <person name="Freedman E."/>
            <person name="Gellesch M."/>
            <person name="Goldberg J."/>
            <person name="Griggs A."/>
            <person name="Gujja S."/>
            <person name="Heiman D."/>
            <person name="Hepburn T."/>
            <person name="Howarth C."/>
            <person name="Jen D."/>
            <person name="Larson L."/>
            <person name="Lewis B."/>
            <person name="Mehta T."/>
            <person name="Park D."/>
            <person name="Pearson M."/>
            <person name="Roberts A."/>
            <person name="Saif S."/>
            <person name="Shenoy N."/>
            <person name="Sisk P."/>
            <person name="Stolte C."/>
            <person name="Sykes S."/>
            <person name="Walk T."/>
            <person name="White J."/>
            <person name="Yandava C."/>
            <person name="Burger G."/>
            <person name="Gray M.W."/>
            <person name="Holland P.W.H."/>
            <person name="King N."/>
            <person name="Lang F.B.F."/>
            <person name="Roger A.J."/>
            <person name="Ruiz-Trillo I."/>
            <person name="Lander E."/>
            <person name="Nusbaum C."/>
        </authorList>
    </citation>
    <scope>NUCLEOTIDE SEQUENCE [LARGE SCALE GENOMIC DNA]</scope>
    <source>
        <strain evidence="2">ATCC 38327</strain>
    </source>
</reference>
<dbReference type="AlphaFoldDB" id="A0A0L0T3A1"/>
<reference evidence="1 2" key="1">
    <citation type="submission" date="2009-11" db="EMBL/GenBank/DDBJ databases">
        <title>Annotation of Allomyces macrogynus ATCC 38327.</title>
        <authorList>
            <consortium name="The Broad Institute Genome Sequencing Platform"/>
            <person name="Russ C."/>
            <person name="Cuomo C."/>
            <person name="Burger G."/>
            <person name="Gray M.W."/>
            <person name="Holland P.W.H."/>
            <person name="King N."/>
            <person name="Lang F.B.F."/>
            <person name="Roger A.J."/>
            <person name="Ruiz-Trillo I."/>
            <person name="Young S.K."/>
            <person name="Zeng Q."/>
            <person name="Gargeya S."/>
            <person name="Fitzgerald M."/>
            <person name="Haas B."/>
            <person name="Abouelleil A."/>
            <person name="Alvarado L."/>
            <person name="Arachchi H.M."/>
            <person name="Berlin A."/>
            <person name="Chapman S.B."/>
            <person name="Gearin G."/>
            <person name="Goldberg J."/>
            <person name="Griggs A."/>
            <person name="Gujja S."/>
            <person name="Hansen M."/>
            <person name="Heiman D."/>
            <person name="Howarth C."/>
            <person name="Larimer J."/>
            <person name="Lui A."/>
            <person name="MacDonald P.J.P."/>
            <person name="McCowen C."/>
            <person name="Montmayeur A."/>
            <person name="Murphy C."/>
            <person name="Neiman D."/>
            <person name="Pearson M."/>
            <person name="Priest M."/>
            <person name="Roberts A."/>
            <person name="Saif S."/>
            <person name="Shea T."/>
            <person name="Sisk P."/>
            <person name="Stolte C."/>
            <person name="Sykes S."/>
            <person name="Wortman J."/>
            <person name="Nusbaum C."/>
            <person name="Birren B."/>
        </authorList>
    </citation>
    <scope>NUCLEOTIDE SEQUENCE [LARGE SCALE GENOMIC DNA]</scope>
    <source>
        <strain evidence="1 2">ATCC 38327</strain>
    </source>
</reference>
<keyword evidence="2" id="KW-1185">Reference proteome</keyword>
<evidence type="ECO:0000313" key="1">
    <source>
        <dbReference type="EMBL" id="KNE69044.1"/>
    </source>
</evidence>
<dbReference type="SUPFAM" id="SSF51197">
    <property type="entry name" value="Clavaminate synthase-like"/>
    <property type="match status" value="1"/>
</dbReference>
<dbReference type="EMBL" id="GG745359">
    <property type="protein sequence ID" value="KNE69044.1"/>
    <property type="molecule type" value="Genomic_DNA"/>
</dbReference>
<proteinExistence type="predicted"/>
<evidence type="ECO:0008006" key="3">
    <source>
        <dbReference type="Google" id="ProtNLM"/>
    </source>
</evidence>
<dbReference type="Gene3D" id="2.60.120.330">
    <property type="entry name" value="B-lactam Antibiotic, Isopenicillin N Synthase, Chain"/>
    <property type="match status" value="1"/>
</dbReference>
<dbReference type="OrthoDB" id="288590at2759"/>
<gene>
    <name evidence="1" type="ORF">AMAG_19949</name>
</gene>
<dbReference type="Proteomes" id="UP000054350">
    <property type="component" value="Unassembled WGS sequence"/>
</dbReference>
<dbReference type="VEuPathDB" id="FungiDB:AMAG_19949"/>